<evidence type="ECO:0008006" key="4">
    <source>
        <dbReference type="Google" id="ProtNLM"/>
    </source>
</evidence>
<feature type="chain" id="PRO_5021229365" description="Secreted protein" evidence="1">
    <location>
        <begin position="21"/>
        <end position="240"/>
    </location>
</feature>
<accession>A0A4Y9T5I6</accession>
<keyword evidence="1" id="KW-0732">Signal</keyword>
<evidence type="ECO:0000313" key="2">
    <source>
        <dbReference type="EMBL" id="TFW33713.1"/>
    </source>
</evidence>
<organism evidence="2 3">
    <name type="scientific">Massilia horti</name>
    <dbReference type="NCBI Taxonomy" id="2562153"/>
    <lineage>
        <taxon>Bacteria</taxon>
        <taxon>Pseudomonadati</taxon>
        <taxon>Pseudomonadota</taxon>
        <taxon>Betaproteobacteria</taxon>
        <taxon>Burkholderiales</taxon>
        <taxon>Oxalobacteraceae</taxon>
        <taxon>Telluria group</taxon>
        <taxon>Massilia</taxon>
    </lineage>
</organism>
<dbReference type="OrthoDB" id="8214399at2"/>
<keyword evidence="3" id="KW-1185">Reference proteome</keyword>
<dbReference type="AlphaFoldDB" id="A0A4Y9T5I6"/>
<evidence type="ECO:0000313" key="3">
    <source>
        <dbReference type="Proteomes" id="UP000297258"/>
    </source>
</evidence>
<reference evidence="2 3" key="1">
    <citation type="submission" date="2019-03" db="EMBL/GenBank/DDBJ databases">
        <title>Draft genome of Massilia hortus sp. nov., a novel bacterial species of the Oxalobacteraceae family.</title>
        <authorList>
            <person name="Peta V."/>
            <person name="Raths R."/>
            <person name="Bucking H."/>
        </authorList>
    </citation>
    <scope>NUCLEOTIDE SEQUENCE [LARGE SCALE GENOMIC DNA]</scope>
    <source>
        <strain evidence="2 3">ONC3</strain>
    </source>
</reference>
<dbReference type="RefSeq" id="WP_135188811.1">
    <property type="nucleotide sequence ID" value="NZ_SPUM01000037.1"/>
</dbReference>
<comment type="caution">
    <text evidence="2">The sequence shown here is derived from an EMBL/GenBank/DDBJ whole genome shotgun (WGS) entry which is preliminary data.</text>
</comment>
<dbReference type="Proteomes" id="UP000297258">
    <property type="component" value="Unassembled WGS sequence"/>
</dbReference>
<gene>
    <name evidence="2" type="ORF">E4O92_05825</name>
</gene>
<dbReference type="EMBL" id="SPUM01000037">
    <property type="protein sequence ID" value="TFW33713.1"/>
    <property type="molecule type" value="Genomic_DNA"/>
</dbReference>
<protein>
    <recommendedName>
        <fullName evidence="4">Secreted protein</fullName>
    </recommendedName>
</protein>
<feature type="signal peptide" evidence="1">
    <location>
        <begin position="1"/>
        <end position="20"/>
    </location>
</feature>
<evidence type="ECO:0000256" key="1">
    <source>
        <dbReference type="SAM" id="SignalP"/>
    </source>
</evidence>
<proteinExistence type="predicted"/>
<sequence>MKRIIVALTLAVSGMPCALALRPFDGTDAAVVRPGGVEFEFAYLNLLREGRQKSFSAPGLVANFGVSPSSELVAEGLLRTQFGGGPNSSGTSFDDVELSWKQVYRPGELQNAHGPSVASECTLLLPTAAGERTGAGCAGIISRRISSAMFHFNAALFKNRERQWERTLGVIVEAPPQGKLMPVFEIFLGARSDGLKTRSALAGVIVSMADNLELDAGLRLGRVGNSSISEIRAGLTWSPR</sequence>
<name>A0A4Y9T5I6_9BURK</name>